<keyword evidence="3" id="KW-0812">Transmembrane</keyword>
<dbReference type="Proteomes" id="UP000009168">
    <property type="component" value="Unassembled WGS sequence"/>
</dbReference>
<dbReference type="EMBL" id="GG662793">
    <property type="protein sequence ID" value="EWS75656.1"/>
    <property type="molecule type" value="Genomic_DNA"/>
</dbReference>
<reference evidence="10" key="1">
    <citation type="journal article" date="2006" name="PLoS Biol.">
        <title>Macronuclear genome sequence of the ciliate Tetrahymena thermophila, a model eukaryote.</title>
        <authorList>
            <person name="Eisen J.A."/>
            <person name="Coyne R.S."/>
            <person name="Wu M."/>
            <person name="Wu D."/>
            <person name="Thiagarajan M."/>
            <person name="Wortman J.R."/>
            <person name="Badger J.H."/>
            <person name="Ren Q."/>
            <person name="Amedeo P."/>
            <person name="Jones K.M."/>
            <person name="Tallon L.J."/>
            <person name="Delcher A.L."/>
            <person name="Salzberg S.L."/>
            <person name="Silva J.C."/>
            <person name="Haas B.J."/>
            <person name="Majoros W.H."/>
            <person name="Farzad M."/>
            <person name="Carlton J.M."/>
            <person name="Smith R.K. Jr."/>
            <person name="Garg J."/>
            <person name="Pearlman R.E."/>
            <person name="Karrer K.M."/>
            <person name="Sun L."/>
            <person name="Manning G."/>
            <person name="Elde N.C."/>
            <person name="Turkewitz A.P."/>
            <person name="Asai D.J."/>
            <person name="Wilkes D.E."/>
            <person name="Wang Y."/>
            <person name="Cai H."/>
            <person name="Collins K."/>
            <person name="Stewart B.A."/>
            <person name="Lee S.R."/>
            <person name="Wilamowska K."/>
            <person name="Weinberg Z."/>
            <person name="Ruzzo W.L."/>
            <person name="Wloga D."/>
            <person name="Gaertig J."/>
            <person name="Frankel J."/>
            <person name="Tsao C.-C."/>
            <person name="Gorovsky M.A."/>
            <person name="Keeling P.J."/>
            <person name="Waller R.F."/>
            <person name="Patron N.J."/>
            <person name="Cherry J.M."/>
            <person name="Stover N.A."/>
            <person name="Krieger C.J."/>
            <person name="del Toro C."/>
            <person name="Ryder H.F."/>
            <person name="Williamson S.C."/>
            <person name="Barbeau R.A."/>
            <person name="Hamilton E.P."/>
            <person name="Orias E."/>
        </authorList>
    </citation>
    <scope>NUCLEOTIDE SEQUENCE [LARGE SCALE GENOMIC DNA]</scope>
    <source>
        <strain evidence="10">SB210</strain>
    </source>
</reference>
<dbReference type="InterPro" id="IPR030395">
    <property type="entry name" value="GP_PDE_dom"/>
</dbReference>
<evidence type="ECO:0000256" key="1">
    <source>
        <dbReference type="ARBA" id="ARBA00004370"/>
    </source>
</evidence>
<name>W7XJM1_TETTS</name>
<accession>W7XJM1</accession>
<sequence>MLRQKSIKCLIRNQYLFQKTQHQISTTAAVIALIYGSASQFLLRNPHYIHKKIDLKNNYLNQIIENSSTAIVAHRGGAHEAPENTIQAFQHALDNQSKILEMDLCLTKDQQVVVSHDKHIERVTGNKKYLNELNYNEINNYLPKVELEFSESKEYLQIKNNQDYFIPKFEEILKKFPDSILLVDLKEPNQVLISKTIELIEKYQAQNQIILGTQFIDDWQKINFQNMFSSQNHLIKIHLLHLTGLLPFFKLDICCLATPLYTKAYYQWEMELSEGKFTRKMLMKLQFFMIKIFNLFNYSLFQHLRKRGILSFYWVANKQEEILRALKDKPSGIITDYPMLMKEIIKSQKEQND</sequence>
<dbReference type="GeneID" id="24437497"/>
<gene>
    <name evidence="9" type="ORF">TTHERM_000145009</name>
</gene>
<evidence type="ECO:0000256" key="5">
    <source>
        <dbReference type="ARBA" id="ARBA00022989"/>
    </source>
</evidence>
<evidence type="ECO:0000259" key="8">
    <source>
        <dbReference type="PROSITE" id="PS51704"/>
    </source>
</evidence>
<proteinExistence type="inferred from homology"/>
<dbReference type="PANTHER" id="PTHR42758">
    <property type="entry name" value="PHOSPHATIDYLGLYCEROL PHOSPHOLIPASE C"/>
    <property type="match status" value="1"/>
</dbReference>
<keyword evidence="7" id="KW-0472">Membrane</keyword>
<dbReference type="InterPro" id="IPR052271">
    <property type="entry name" value="GDPD-Related"/>
</dbReference>
<evidence type="ECO:0000256" key="2">
    <source>
        <dbReference type="ARBA" id="ARBA00007277"/>
    </source>
</evidence>
<keyword evidence="10" id="KW-1185">Reference proteome</keyword>
<evidence type="ECO:0000313" key="10">
    <source>
        <dbReference type="Proteomes" id="UP000009168"/>
    </source>
</evidence>
<dbReference type="PANTHER" id="PTHR42758:SF2">
    <property type="entry name" value="PHOSPHATIDYLGLYCEROL PHOSPHOLIPASE C"/>
    <property type="match status" value="1"/>
</dbReference>
<comment type="similarity">
    <text evidence="2">Belongs to the glycerophosphoryl diester phosphodiesterase family.</text>
</comment>
<dbReference type="GO" id="GO:0046475">
    <property type="term" value="P:glycerophospholipid catabolic process"/>
    <property type="evidence" value="ECO:0007669"/>
    <property type="project" value="TreeGrafter"/>
</dbReference>
<dbReference type="Pfam" id="PF03009">
    <property type="entry name" value="GDPD"/>
    <property type="match status" value="1"/>
</dbReference>
<evidence type="ECO:0000256" key="3">
    <source>
        <dbReference type="ARBA" id="ARBA00022692"/>
    </source>
</evidence>
<dbReference type="GO" id="GO:0005737">
    <property type="term" value="C:cytoplasm"/>
    <property type="evidence" value="ECO:0007669"/>
    <property type="project" value="UniProtKB-ARBA"/>
</dbReference>
<dbReference type="OrthoDB" id="311925at2759"/>
<dbReference type="InParanoid" id="W7XJM1"/>
<dbReference type="KEGG" id="tet:TTHERM_000145009"/>
<dbReference type="Gene3D" id="3.20.20.190">
    <property type="entry name" value="Phosphatidylinositol (PI) phosphodiesterase"/>
    <property type="match status" value="1"/>
</dbReference>
<dbReference type="AlphaFoldDB" id="W7XJM1"/>
<evidence type="ECO:0000313" key="9">
    <source>
        <dbReference type="EMBL" id="EWS75656.1"/>
    </source>
</evidence>
<evidence type="ECO:0000256" key="7">
    <source>
        <dbReference type="ARBA" id="ARBA00023136"/>
    </source>
</evidence>
<keyword evidence="4" id="KW-0378">Hydrolase</keyword>
<organism evidence="9 10">
    <name type="scientific">Tetrahymena thermophila (strain SB210)</name>
    <dbReference type="NCBI Taxonomy" id="312017"/>
    <lineage>
        <taxon>Eukaryota</taxon>
        <taxon>Sar</taxon>
        <taxon>Alveolata</taxon>
        <taxon>Ciliophora</taxon>
        <taxon>Intramacronucleata</taxon>
        <taxon>Oligohymenophorea</taxon>
        <taxon>Hymenostomatida</taxon>
        <taxon>Tetrahymenina</taxon>
        <taxon>Tetrahymenidae</taxon>
        <taxon>Tetrahymena</taxon>
    </lineage>
</organism>
<keyword evidence="6" id="KW-0443">Lipid metabolism</keyword>
<feature type="domain" description="GP-PDE" evidence="8">
    <location>
        <begin position="69"/>
        <end position="345"/>
    </location>
</feature>
<dbReference type="PROSITE" id="PS51704">
    <property type="entry name" value="GP_PDE"/>
    <property type="match status" value="1"/>
</dbReference>
<evidence type="ECO:0000256" key="4">
    <source>
        <dbReference type="ARBA" id="ARBA00022801"/>
    </source>
</evidence>
<dbReference type="RefSeq" id="XP_012651802.1">
    <property type="nucleotide sequence ID" value="XM_012796348.1"/>
</dbReference>
<dbReference type="GO" id="GO:0008081">
    <property type="term" value="F:phosphoric diester hydrolase activity"/>
    <property type="evidence" value="ECO:0007669"/>
    <property type="project" value="InterPro"/>
</dbReference>
<comment type="subcellular location">
    <subcellularLocation>
        <location evidence="1">Membrane</location>
    </subcellularLocation>
</comment>
<keyword evidence="5" id="KW-1133">Transmembrane helix</keyword>
<dbReference type="SUPFAM" id="SSF51695">
    <property type="entry name" value="PLC-like phosphodiesterases"/>
    <property type="match status" value="1"/>
</dbReference>
<dbReference type="GO" id="GO:0016020">
    <property type="term" value="C:membrane"/>
    <property type="evidence" value="ECO:0007669"/>
    <property type="project" value="UniProtKB-SubCell"/>
</dbReference>
<dbReference type="InterPro" id="IPR017946">
    <property type="entry name" value="PLC-like_Pdiesterase_TIM-brl"/>
</dbReference>
<protein>
    <submittedName>
        <fullName evidence="9">Glycerophosphodiester phosphodiesterase</fullName>
    </submittedName>
</protein>
<dbReference type="STRING" id="312017.W7XJM1"/>
<evidence type="ECO:0000256" key="6">
    <source>
        <dbReference type="ARBA" id="ARBA00023098"/>
    </source>
</evidence>